<keyword evidence="2" id="KW-1185">Reference proteome</keyword>
<reference evidence="1" key="1">
    <citation type="journal article" date="2021" name="Environ. Microbiol.">
        <title>Gene family expansions and transcriptome signatures uncover fungal adaptations to wood decay.</title>
        <authorList>
            <person name="Hage H."/>
            <person name="Miyauchi S."/>
            <person name="Viragh M."/>
            <person name="Drula E."/>
            <person name="Min B."/>
            <person name="Chaduli D."/>
            <person name="Navarro D."/>
            <person name="Favel A."/>
            <person name="Norest M."/>
            <person name="Lesage-Meessen L."/>
            <person name="Balint B."/>
            <person name="Merenyi Z."/>
            <person name="de Eugenio L."/>
            <person name="Morin E."/>
            <person name="Martinez A.T."/>
            <person name="Baldrian P."/>
            <person name="Stursova M."/>
            <person name="Martinez M.J."/>
            <person name="Novotny C."/>
            <person name="Magnuson J.K."/>
            <person name="Spatafora J.W."/>
            <person name="Maurice S."/>
            <person name="Pangilinan J."/>
            <person name="Andreopoulos W."/>
            <person name="LaButti K."/>
            <person name="Hundley H."/>
            <person name="Na H."/>
            <person name="Kuo A."/>
            <person name="Barry K."/>
            <person name="Lipzen A."/>
            <person name="Henrissat B."/>
            <person name="Riley R."/>
            <person name="Ahrendt S."/>
            <person name="Nagy L.G."/>
            <person name="Grigoriev I.V."/>
            <person name="Martin F."/>
            <person name="Rosso M.N."/>
        </authorList>
    </citation>
    <scope>NUCLEOTIDE SEQUENCE</scope>
    <source>
        <strain evidence="1">CBS 384.51</strain>
    </source>
</reference>
<organism evidence="1 2">
    <name type="scientific">Irpex rosettiformis</name>
    <dbReference type="NCBI Taxonomy" id="378272"/>
    <lineage>
        <taxon>Eukaryota</taxon>
        <taxon>Fungi</taxon>
        <taxon>Dikarya</taxon>
        <taxon>Basidiomycota</taxon>
        <taxon>Agaricomycotina</taxon>
        <taxon>Agaricomycetes</taxon>
        <taxon>Polyporales</taxon>
        <taxon>Irpicaceae</taxon>
        <taxon>Irpex</taxon>
    </lineage>
</organism>
<protein>
    <submittedName>
        <fullName evidence="1">Uncharacterized protein</fullName>
    </submittedName>
</protein>
<dbReference type="EMBL" id="MU274905">
    <property type="protein sequence ID" value="KAI0091699.1"/>
    <property type="molecule type" value="Genomic_DNA"/>
</dbReference>
<evidence type="ECO:0000313" key="2">
    <source>
        <dbReference type="Proteomes" id="UP001055072"/>
    </source>
</evidence>
<comment type="caution">
    <text evidence="1">The sequence shown here is derived from an EMBL/GenBank/DDBJ whole genome shotgun (WGS) entry which is preliminary data.</text>
</comment>
<gene>
    <name evidence="1" type="ORF">BDY19DRAFT_991378</name>
</gene>
<name>A0ACB8UBT0_9APHY</name>
<accession>A0ACB8UBT0</accession>
<evidence type="ECO:0000313" key="1">
    <source>
        <dbReference type="EMBL" id="KAI0091699.1"/>
    </source>
</evidence>
<sequence>MRSFITTFLTGVLAITSTYAFPISELTTRDVTVAPAIISPVSETVWGIGKQAAVSWDSAKVPKGADPFAALELFATGGTTAVAQLATNFNPTPGIVTFVVPQVSPGAYIVKIGDSASPQFQIVTETVQFLPDIADPAKDTTWKVGKTVTVTWDKSSVPQNTATIPYLDLFTDGYGSSPLFVARLARNINVYAGSVEVKVPEVRAGSSYLIMLGGYTHRSNHFTIEA</sequence>
<dbReference type="Proteomes" id="UP001055072">
    <property type="component" value="Unassembled WGS sequence"/>
</dbReference>
<proteinExistence type="predicted"/>